<feature type="region of interest" description="Disordered" evidence="1">
    <location>
        <begin position="1"/>
        <end position="35"/>
    </location>
</feature>
<evidence type="ECO:0000313" key="2">
    <source>
        <dbReference type="EMBL" id="SFA50675.1"/>
    </source>
</evidence>
<dbReference type="Proteomes" id="UP000182054">
    <property type="component" value="Unassembled WGS sequence"/>
</dbReference>
<sequence>MTSGVGGPTPRLFTPTLDAMTDDATLDPTDSTPSDREVLETVVALTASRPALAAVREAASSLLAEPEPGVTVDAEIVDDPVGPPVGVGVTEPGLAAPGAVEGSTWTADGVPTWDGVRERVEGRSGTAMGAAELDAESAVGRTEAEKFAERERAGKARLEEIRKSMRRP</sequence>
<dbReference type="AlphaFoldDB" id="A0A1I0TFY0"/>
<reference evidence="2 3" key="1">
    <citation type="submission" date="2016-10" db="EMBL/GenBank/DDBJ databases">
        <authorList>
            <person name="de Groot N.N."/>
        </authorList>
    </citation>
    <scope>NUCLEOTIDE SEQUENCE [LARGE SCALE GENOMIC DNA]</scope>
    <source>
        <strain evidence="2 3">DSM 44908</strain>
    </source>
</reference>
<organism evidence="2 3">
    <name type="scientific">Rhodococcoides kroppenstedtii</name>
    <dbReference type="NCBI Taxonomy" id="293050"/>
    <lineage>
        <taxon>Bacteria</taxon>
        <taxon>Bacillati</taxon>
        <taxon>Actinomycetota</taxon>
        <taxon>Actinomycetes</taxon>
        <taxon>Mycobacteriales</taxon>
        <taxon>Nocardiaceae</taxon>
        <taxon>Rhodococcoides</taxon>
    </lineage>
</organism>
<accession>A0A1I0TFY0</accession>
<name>A0A1I0TFY0_9NOCA</name>
<dbReference type="EMBL" id="FOJN01000006">
    <property type="protein sequence ID" value="SFA50675.1"/>
    <property type="molecule type" value="Genomic_DNA"/>
</dbReference>
<gene>
    <name evidence="2" type="ORF">SAMN05444374_106105</name>
</gene>
<protein>
    <submittedName>
        <fullName evidence="2">Uncharacterized protein</fullName>
    </submittedName>
</protein>
<proteinExistence type="predicted"/>
<evidence type="ECO:0000256" key="1">
    <source>
        <dbReference type="SAM" id="MobiDB-lite"/>
    </source>
</evidence>
<evidence type="ECO:0000313" key="3">
    <source>
        <dbReference type="Proteomes" id="UP000182054"/>
    </source>
</evidence>